<evidence type="ECO:0000313" key="26">
    <source>
        <dbReference type="WBParaSite" id="L893_g24131.t1"/>
    </source>
</evidence>
<dbReference type="AlphaFoldDB" id="A0A1I7Z912"/>
<evidence type="ECO:0000256" key="14">
    <source>
        <dbReference type="ARBA" id="ARBA00023015"/>
    </source>
</evidence>
<keyword evidence="25" id="KW-1185">Reference proteome</keyword>
<evidence type="ECO:0000256" key="23">
    <source>
        <dbReference type="SAM" id="MobiDB-lite"/>
    </source>
</evidence>
<dbReference type="PANTHER" id="PTHR15608">
    <property type="entry name" value="SPLICING FACTOR U2AF-ASSOCIATED PROTEIN 2"/>
    <property type="match status" value="1"/>
</dbReference>
<keyword evidence="19" id="KW-0539">Nucleus</keyword>
<keyword evidence="18" id="KW-0234">DNA repair</keyword>
<feature type="domain" description="RRM" evidence="24">
    <location>
        <begin position="282"/>
        <end position="367"/>
    </location>
</feature>
<evidence type="ECO:0000256" key="11">
    <source>
        <dbReference type="ARBA" id="ARBA00022843"/>
    </source>
</evidence>
<keyword evidence="6" id="KW-0597">Phosphoprotein</keyword>
<feature type="compositionally biased region" description="Basic and acidic residues" evidence="23">
    <location>
        <begin position="106"/>
        <end position="134"/>
    </location>
</feature>
<feature type="region of interest" description="Disordered" evidence="23">
    <location>
        <begin position="391"/>
        <end position="416"/>
    </location>
</feature>
<evidence type="ECO:0000256" key="13">
    <source>
        <dbReference type="ARBA" id="ARBA00022990"/>
    </source>
</evidence>
<dbReference type="GO" id="GO:0005694">
    <property type="term" value="C:chromosome"/>
    <property type="evidence" value="ECO:0007669"/>
    <property type="project" value="UniProtKB-SubCell"/>
</dbReference>
<dbReference type="InterPro" id="IPR034392">
    <property type="entry name" value="TatSF1-like_RRM1"/>
</dbReference>
<evidence type="ECO:0000259" key="24">
    <source>
        <dbReference type="PROSITE" id="PS50102"/>
    </source>
</evidence>
<dbReference type="GO" id="GO:0003723">
    <property type="term" value="F:RNA binding"/>
    <property type="evidence" value="ECO:0007669"/>
    <property type="project" value="UniProtKB-UniRule"/>
</dbReference>
<dbReference type="GO" id="GO:0000398">
    <property type="term" value="P:mRNA splicing, via spliceosome"/>
    <property type="evidence" value="ECO:0007669"/>
    <property type="project" value="InterPro"/>
</dbReference>
<sequence>MGDDRRFIEGRWVAKSGDVFMEYVDDEWKAVTEESAPTLAKQWEEAPPSLNGQARSVVNGVTMIWNDQIKQWIPESEPDEATLAQYTLGYGVAGYSADDQTEPVEDGEKKEVPAEEAKEGKGEDKEEKPEENKQKRGPGWLELDESKCTTVYVSNLPTENFTLEDFMELMAKCGVIMDDPRTKKPKVKLYRDAEGNLKGDGTCCYVKHESVAMSLQILDETRVQDNVIKVERARFEMKGEYDPTKKRRKLTKSQRKRFEESQNKIFGWEPEKSRAYRPVCECTVVIKHLFTLEEAEADVLLAEKLKEEVTETCSRYGLVKKVHVFENNPDGVVTVTFDNVECSDQAVRTLNGRVVKGRTLEVSLWDGKTKYTVAETEEQRERRLRQWSDYLEKAGSDEEHQEEQAKTAAENNATDG</sequence>
<dbReference type="FunFam" id="3.30.70.330:FF:000202">
    <property type="entry name" value="HIV Tat-specific factor 1"/>
    <property type="match status" value="1"/>
</dbReference>
<comment type="similarity">
    <text evidence="3">Belongs to the HTATSF1 family.</text>
</comment>
<proteinExistence type="inferred from homology"/>
<comment type="subunit">
    <text evidence="20">Component of the 17S U2 SnRNP complex, a ribonucleoprotein complex that contains small nuclear RNA (snRNA) U2 and a number of specific proteins. Within the 17S U2 SnRNP complex, interacts (via UHM region) directly with SF3B1. Component of a complex which is at least composed of HTATSF1/Tat-SF1, the P-TEFb complex components CDK9 and CCNT1, RNA polymerase II, SUPT5H, and NCL/nucleolin. Interacts with GTF2F2/RAP30 and POLR2A. Interacts with TCERG1/CA150. Interacts with (poly-ADP-ribosylated) RPA1; promoting HTATSF1 recruitment to DNA damage sites. Interacts (when phosphorylated) with TOPBP1; promoting recruitment of TOPBP1 to DNA damage sites during S-phase.</text>
</comment>
<keyword evidence="8" id="KW-0747">Spliceosome</keyword>
<dbReference type="InterPro" id="IPR035979">
    <property type="entry name" value="RBD_domain_sf"/>
</dbReference>
<evidence type="ECO:0000256" key="5">
    <source>
        <dbReference type="ARBA" id="ARBA00022499"/>
    </source>
</evidence>
<evidence type="ECO:0000256" key="19">
    <source>
        <dbReference type="ARBA" id="ARBA00023242"/>
    </source>
</evidence>
<keyword evidence="16" id="KW-0804">Transcription</keyword>
<dbReference type="CDD" id="cd12281">
    <property type="entry name" value="RRM1_TatSF1_like"/>
    <property type="match status" value="1"/>
</dbReference>
<keyword evidence="5" id="KW-1017">Isopeptide bond</keyword>
<dbReference type="InterPro" id="IPR034393">
    <property type="entry name" value="TatSF1-like"/>
</dbReference>
<evidence type="ECO:0000256" key="15">
    <source>
        <dbReference type="ARBA" id="ARBA00023159"/>
    </source>
</evidence>
<dbReference type="GO" id="GO:0006281">
    <property type="term" value="P:DNA repair"/>
    <property type="evidence" value="ECO:0007669"/>
    <property type="project" value="UniProtKB-KW"/>
</dbReference>
<protein>
    <recommendedName>
        <fullName evidence="21">17S U2 SnRNP complex component HTATSF1</fullName>
    </recommendedName>
</protein>
<organism evidence="25 26">
    <name type="scientific">Steinernema glaseri</name>
    <dbReference type="NCBI Taxonomy" id="37863"/>
    <lineage>
        <taxon>Eukaryota</taxon>
        <taxon>Metazoa</taxon>
        <taxon>Ecdysozoa</taxon>
        <taxon>Nematoda</taxon>
        <taxon>Chromadorea</taxon>
        <taxon>Rhabditida</taxon>
        <taxon>Tylenchina</taxon>
        <taxon>Panagrolaimomorpha</taxon>
        <taxon>Strongyloidoidea</taxon>
        <taxon>Steinernematidae</taxon>
        <taxon>Steinernema</taxon>
    </lineage>
</organism>
<evidence type="ECO:0000256" key="16">
    <source>
        <dbReference type="ARBA" id="ARBA00023163"/>
    </source>
</evidence>
<feature type="compositionally biased region" description="Basic and acidic residues" evidence="23">
    <location>
        <begin position="391"/>
        <end position="405"/>
    </location>
</feature>
<dbReference type="SUPFAM" id="SSF54928">
    <property type="entry name" value="RNA-binding domain, RBD"/>
    <property type="match status" value="2"/>
</dbReference>
<accession>A0A1I7Z912</accession>
<dbReference type="Pfam" id="PF00076">
    <property type="entry name" value="RRM_1"/>
    <property type="match status" value="1"/>
</dbReference>
<feature type="region of interest" description="Disordered" evidence="23">
    <location>
        <begin position="96"/>
        <end position="140"/>
    </location>
</feature>
<dbReference type="InterPro" id="IPR000504">
    <property type="entry name" value="RRM_dom"/>
</dbReference>
<keyword evidence="15" id="KW-0010">Activator</keyword>
<feature type="domain" description="RRM" evidence="24">
    <location>
        <begin position="149"/>
        <end position="235"/>
    </location>
</feature>
<name>A0A1I7Z912_9BILA</name>
<dbReference type="InterPro" id="IPR012677">
    <property type="entry name" value="Nucleotide-bd_a/b_plait_sf"/>
</dbReference>
<dbReference type="SMART" id="SM00360">
    <property type="entry name" value="RRM"/>
    <property type="match status" value="2"/>
</dbReference>
<keyword evidence="11" id="KW-0832">Ubl conjugation</keyword>
<keyword evidence="9" id="KW-0677">Repeat</keyword>
<keyword evidence="7" id="KW-0507">mRNA processing</keyword>
<keyword evidence="14" id="KW-0805">Transcription regulation</keyword>
<keyword evidence="17" id="KW-0508">mRNA splicing</keyword>
<evidence type="ECO:0000256" key="18">
    <source>
        <dbReference type="ARBA" id="ARBA00023204"/>
    </source>
</evidence>
<reference evidence="26" key="1">
    <citation type="submission" date="2016-11" db="UniProtKB">
        <authorList>
            <consortium name="WormBaseParasite"/>
        </authorList>
    </citation>
    <scope>IDENTIFICATION</scope>
</reference>
<dbReference type="FunFam" id="3.30.70.330:FF:000105">
    <property type="entry name" value="HIV Tat-specific factor 1 homolog"/>
    <property type="match status" value="1"/>
</dbReference>
<evidence type="ECO:0000256" key="9">
    <source>
        <dbReference type="ARBA" id="ARBA00022737"/>
    </source>
</evidence>
<evidence type="ECO:0000256" key="1">
    <source>
        <dbReference type="ARBA" id="ARBA00004123"/>
    </source>
</evidence>
<evidence type="ECO:0000256" key="12">
    <source>
        <dbReference type="ARBA" id="ARBA00022884"/>
    </source>
</evidence>
<evidence type="ECO:0000256" key="10">
    <source>
        <dbReference type="ARBA" id="ARBA00022763"/>
    </source>
</evidence>
<evidence type="ECO:0000256" key="7">
    <source>
        <dbReference type="ARBA" id="ARBA00022664"/>
    </source>
</evidence>
<evidence type="ECO:0000256" key="2">
    <source>
        <dbReference type="ARBA" id="ARBA00004286"/>
    </source>
</evidence>
<evidence type="ECO:0000256" key="3">
    <source>
        <dbReference type="ARBA" id="ARBA00007747"/>
    </source>
</evidence>
<evidence type="ECO:0000256" key="20">
    <source>
        <dbReference type="ARBA" id="ARBA00062124"/>
    </source>
</evidence>
<keyword evidence="10" id="KW-0227">DNA damage</keyword>
<evidence type="ECO:0000313" key="25">
    <source>
        <dbReference type="Proteomes" id="UP000095287"/>
    </source>
</evidence>
<dbReference type="Gene3D" id="3.30.70.330">
    <property type="match status" value="2"/>
</dbReference>
<dbReference type="PANTHER" id="PTHR15608:SF0">
    <property type="entry name" value="HIV TAT-SPECIFIC FACTOR 1"/>
    <property type="match status" value="1"/>
</dbReference>
<keyword evidence="13" id="KW-0007">Acetylation</keyword>
<evidence type="ECO:0000256" key="17">
    <source>
        <dbReference type="ARBA" id="ARBA00023187"/>
    </source>
</evidence>
<dbReference type="Proteomes" id="UP000095287">
    <property type="component" value="Unplaced"/>
</dbReference>
<keyword evidence="12 22" id="KW-0694">RNA-binding</keyword>
<dbReference type="WBParaSite" id="L893_g24131.t1">
    <property type="protein sequence ID" value="L893_g24131.t1"/>
    <property type="gene ID" value="L893_g24131"/>
</dbReference>
<evidence type="ECO:0000256" key="21">
    <source>
        <dbReference type="ARBA" id="ARBA00073773"/>
    </source>
</evidence>
<evidence type="ECO:0000256" key="4">
    <source>
        <dbReference type="ARBA" id="ARBA00022454"/>
    </source>
</evidence>
<keyword evidence="4" id="KW-0158">Chromosome</keyword>
<evidence type="ECO:0000256" key="22">
    <source>
        <dbReference type="PROSITE-ProRule" id="PRU00176"/>
    </source>
</evidence>
<evidence type="ECO:0000256" key="8">
    <source>
        <dbReference type="ARBA" id="ARBA00022728"/>
    </source>
</evidence>
<dbReference type="GO" id="GO:0005686">
    <property type="term" value="C:U2 snRNP"/>
    <property type="evidence" value="ECO:0007669"/>
    <property type="project" value="TreeGrafter"/>
</dbReference>
<dbReference type="PROSITE" id="PS50102">
    <property type="entry name" value="RRM"/>
    <property type="match status" value="2"/>
</dbReference>
<dbReference type="GO" id="GO:0005684">
    <property type="term" value="C:U2-type spliceosomal complex"/>
    <property type="evidence" value="ECO:0007669"/>
    <property type="project" value="TreeGrafter"/>
</dbReference>
<evidence type="ECO:0000256" key="6">
    <source>
        <dbReference type="ARBA" id="ARBA00022553"/>
    </source>
</evidence>
<comment type="subcellular location">
    <subcellularLocation>
        <location evidence="2">Chromosome</location>
    </subcellularLocation>
    <subcellularLocation>
        <location evidence="1">Nucleus</location>
    </subcellularLocation>
</comment>